<dbReference type="Proteomes" id="UP000198558">
    <property type="component" value="Unassembled WGS sequence"/>
</dbReference>
<evidence type="ECO:0000259" key="1">
    <source>
        <dbReference type="Pfam" id="PF09983"/>
    </source>
</evidence>
<organism evidence="2 3">
    <name type="scientific">Thomasclavelia cocleata</name>
    <dbReference type="NCBI Taxonomy" id="69824"/>
    <lineage>
        <taxon>Bacteria</taxon>
        <taxon>Bacillati</taxon>
        <taxon>Bacillota</taxon>
        <taxon>Erysipelotrichia</taxon>
        <taxon>Erysipelotrichales</taxon>
        <taxon>Coprobacillaceae</taxon>
        <taxon>Thomasclavelia</taxon>
    </lineage>
</organism>
<dbReference type="OrthoDB" id="186173at2"/>
<dbReference type="Gene3D" id="3.40.1360.10">
    <property type="match status" value="1"/>
</dbReference>
<evidence type="ECO:0000313" key="2">
    <source>
        <dbReference type="EMBL" id="SET34202.1"/>
    </source>
</evidence>
<dbReference type="RefSeq" id="WP_162207540.1">
    <property type="nucleotide sequence ID" value="NZ_CANARU010000029.1"/>
</dbReference>
<name>A0A1I0DNV8_9FIRM</name>
<dbReference type="AlphaFoldDB" id="A0A1I0DNV8"/>
<proteinExistence type="predicted"/>
<reference evidence="3" key="1">
    <citation type="submission" date="2016-10" db="EMBL/GenBank/DDBJ databases">
        <authorList>
            <person name="Varghese N."/>
            <person name="Submissions S."/>
        </authorList>
    </citation>
    <scope>NUCLEOTIDE SEQUENCE [LARGE SCALE GENOMIC DNA]</scope>
    <source>
        <strain evidence="3">DSM 1551</strain>
    </source>
</reference>
<feature type="domain" description="Wadjet protein JetD C-terminal" evidence="1">
    <location>
        <begin position="245"/>
        <end position="393"/>
    </location>
</feature>
<accession>A0A1I0DNV8</accession>
<gene>
    <name evidence="2" type="ORF">SAMN04489758_1079</name>
</gene>
<dbReference type="GeneID" id="78287945"/>
<evidence type="ECO:0000313" key="3">
    <source>
        <dbReference type="Proteomes" id="UP000198558"/>
    </source>
</evidence>
<dbReference type="EMBL" id="FOIN01000007">
    <property type="protein sequence ID" value="SET34202.1"/>
    <property type="molecule type" value="Genomic_DNA"/>
</dbReference>
<dbReference type="Pfam" id="PF09983">
    <property type="entry name" value="JetD_C"/>
    <property type="match status" value="1"/>
</dbReference>
<sequence length="395" mass="46541">MNKYVFKILNYLLEKYERSVLSKQGSNLNLQIKVKITKLFSKYNDSDYYVQRLLIDEACYYLNDLHLIIISVDDGISEISLSLIDKHIKKAYQLVNRIYLPDYRQETISFLKSICFSKDWLNVFRNEMINKLENYQSINKYLSIDNNQEIRDISKVLQALINQEKEISFRKFSVTVLKDSKRLEIIKGKVINIINDYCGIDFQNDDELFGYFNVIKNPGFIYLNGQIKISLNGQVVDIGKLNSPFSLTTENIKLLKILEIKDDNVLTIENLTSFYDTVLDNTLIIYLGGYHNALRRELLLKIFQFNSMLNYYHFGDIDAGGFYIYLHLIEKTKMPFKTIAMDKDVLIKYQEYTKRLTANDRKRLIKLKDVIDNDVISYMLENDCKLEQEIVELQF</sequence>
<dbReference type="InterPro" id="IPR024534">
    <property type="entry name" value="JetD_C"/>
</dbReference>
<protein>
    <recommendedName>
        <fullName evidence="1">Wadjet protein JetD C-terminal domain-containing protein</fullName>
    </recommendedName>
</protein>
<keyword evidence="3" id="KW-1185">Reference proteome</keyword>